<organism evidence="5 6">
    <name type="scientific">Hydrogenispora ethanolica</name>
    <dbReference type="NCBI Taxonomy" id="1082276"/>
    <lineage>
        <taxon>Bacteria</taxon>
        <taxon>Bacillati</taxon>
        <taxon>Bacillota</taxon>
        <taxon>Hydrogenispora</taxon>
    </lineage>
</organism>
<evidence type="ECO:0000259" key="4">
    <source>
        <dbReference type="PROSITE" id="PS50932"/>
    </source>
</evidence>
<accession>A0A4V2QBF8</accession>
<dbReference type="CDD" id="cd01392">
    <property type="entry name" value="HTH_LacI"/>
    <property type="match status" value="1"/>
</dbReference>
<protein>
    <submittedName>
        <fullName evidence="5">LacI family transcriptional regulator</fullName>
    </submittedName>
</protein>
<dbReference type="InterPro" id="IPR046335">
    <property type="entry name" value="LacI/GalR-like_sensor"/>
</dbReference>
<dbReference type="CDD" id="cd01544">
    <property type="entry name" value="PBP1_GalR"/>
    <property type="match status" value="1"/>
</dbReference>
<evidence type="ECO:0000256" key="3">
    <source>
        <dbReference type="ARBA" id="ARBA00023163"/>
    </source>
</evidence>
<dbReference type="SUPFAM" id="SSF53822">
    <property type="entry name" value="Periplasmic binding protein-like I"/>
    <property type="match status" value="1"/>
</dbReference>
<dbReference type="GO" id="GO:0000976">
    <property type="term" value="F:transcription cis-regulatory region binding"/>
    <property type="evidence" value="ECO:0007669"/>
    <property type="project" value="TreeGrafter"/>
</dbReference>
<dbReference type="Gene3D" id="3.40.50.2300">
    <property type="match status" value="2"/>
</dbReference>
<evidence type="ECO:0000313" key="6">
    <source>
        <dbReference type="Proteomes" id="UP000295008"/>
    </source>
</evidence>
<keyword evidence="2" id="KW-0238">DNA-binding</keyword>
<dbReference type="SMART" id="SM00354">
    <property type="entry name" value="HTH_LACI"/>
    <property type="match status" value="1"/>
</dbReference>
<evidence type="ECO:0000256" key="1">
    <source>
        <dbReference type="ARBA" id="ARBA00023015"/>
    </source>
</evidence>
<dbReference type="EMBL" id="SLUN01000051">
    <property type="protein sequence ID" value="TCL56172.1"/>
    <property type="molecule type" value="Genomic_DNA"/>
</dbReference>
<dbReference type="AlphaFoldDB" id="A0A4V2QBF8"/>
<dbReference type="Pfam" id="PF13377">
    <property type="entry name" value="Peripla_BP_3"/>
    <property type="match status" value="1"/>
</dbReference>
<dbReference type="SUPFAM" id="SSF47413">
    <property type="entry name" value="lambda repressor-like DNA-binding domains"/>
    <property type="match status" value="1"/>
</dbReference>
<dbReference type="RefSeq" id="WP_132017468.1">
    <property type="nucleotide sequence ID" value="NZ_SLUN01000051.1"/>
</dbReference>
<keyword evidence="6" id="KW-1185">Reference proteome</keyword>
<evidence type="ECO:0000256" key="2">
    <source>
        <dbReference type="ARBA" id="ARBA00023125"/>
    </source>
</evidence>
<gene>
    <name evidence="5" type="ORF">EDC14_105123</name>
</gene>
<keyword evidence="1" id="KW-0805">Transcription regulation</keyword>
<reference evidence="5 6" key="1">
    <citation type="submission" date="2019-03" db="EMBL/GenBank/DDBJ databases">
        <title>Genomic Encyclopedia of Type Strains, Phase IV (KMG-IV): sequencing the most valuable type-strain genomes for metagenomic binning, comparative biology and taxonomic classification.</title>
        <authorList>
            <person name="Goeker M."/>
        </authorList>
    </citation>
    <scope>NUCLEOTIDE SEQUENCE [LARGE SCALE GENOMIC DNA]</scope>
    <source>
        <strain evidence="5 6">LX-B</strain>
    </source>
</reference>
<evidence type="ECO:0000313" key="5">
    <source>
        <dbReference type="EMBL" id="TCL56172.1"/>
    </source>
</evidence>
<dbReference type="OrthoDB" id="43195at2"/>
<dbReference type="InterPro" id="IPR028082">
    <property type="entry name" value="Peripla_BP_I"/>
</dbReference>
<feature type="domain" description="HTH lacI-type" evidence="4">
    <location>
        <begin position="2"/>
        <end position="63"/>
    </location>
</feature>
<comment type="caution">
    <text evidence="5">The sequence shown here is derived from an EMBL/GenBank/DDBJ whole genome shotgun (WGS) entry which is preliminary data.</text>
</comment>
<dbReference type="PROSITE" id="PS00356">
    <property type="entry name" value="HTH_LACI_1"/>
    <property type="match status" value="1"/>
</dbReference>
<dbReference type="InterPro" id="IPR000843">
    <property type="entry name" value="HTH_LacI"/>
</dbReference>
<dbReference type="PANTHER" id="PTHR30146">
    <property type="entry name" value="LACI-RELATED TRANSCRIPTIONAL REPRESSOR"/>
    <property type="match status" value="1"/>
</dbReference>
<dbReference type="Gene3D" id="1.10.260.40">
    <property type="entry name" value="lambda repressor-like DNA-binding domains"/>
    <property type="match status" value="1"/>
</dbReference>
<keyword evidence="3" id="KW-0804">Transcription</keyword>
<sequence>MTTIKEIANKAGVSPATVSRVLNHDTTLSVSAETKVRILEIAEELEYKTVRERKNGAAENRRLTFGVLDWYSELELLDDPYYLYLMTTIEKECALAGIDTFKINKVNDRYQVMVKDLDGIIAIGKFSDGEINDLAAYTGNIVFVDSSPQEKLYDSVTINLKLGITEALQYLVDLGHTEIGFLGGSVVGDHKEATIDERKRVFIATMEKHGLFNPDFVFTGSRISYQEGYHLIFQALESAKLPTALLIANDTMATGALRALHEAKIHVPNQISIIGYNDLATSKYLIPPLTTVRVHLNFMAVSAIDLLKERIEKGRVLPKKVLVPSELVIRKSCKKR</sequence>
<dbReference type="Pfam" id="PF00356">
    <property type="entry name" value="LacI"/>
    <property type="match status" value="1"/>
</dbReference>
<dbReference type="GO" id="GO:0003700">
    <property type="term" value="F:DNA-binding transcription factor activity"/>
    <property type="evidence" value="ECO:0007669"/>
    <property type="project" value="TreeGrafter"/>
</dbReference>
<dbReference type="PROSITE" id="PS50932">
    <property type="entry name" value="HTH_LACI_2"/>
    <property type="match status" value="1"/>
</dbReference>
<dbReference type="PRINTS" id="PR00036">
    <property type="entry name" value="HTHLACI"/>
</dbReference>
<name>A0A4V2QBF8_HYDET</name>
<dbReference type="PANTHER" id="PTHR30146:SF149">
    <property type="entry name" value="HTH-TYPE TRANSCRIPTIONAL REGULATOR EBGR"/>
    <property type="match status" value="1"/>
</dbReference>
<dbReference type="Proteomes" id="UP000295008">
    <property type="component" value="Unassembled WGS sequence"/>
</dbReference>
<dbReference type="InterPro" id="IPR010982">
    <property type="entry name" value="Lambda_DNA-bd_dom_sf"/>
</dbReference>
<proteinExistence type="predicted"/>